<feature type="transmembrane region" description="Helical" evidence="2">
    <location>
        <begin position="6"/>
        <end position="28"/>
    </location>
</feature>
<feature type="region of interest" description="Disordered" evidence="1">
    <location>
        <begin position="105"/>
        <end position="143"/>
    </location>
</feature>
<dbReference type="Proteomes" id="UP000563426">
    <property type="component" value="Unassembled WGS sequence"/>
</dbReference>
<accession>A0A7Y4KJQ3</accession>
<evidence type="ECO:0000259" key="3">
    <source>
        <dbReference type="SMART" id="SM00858"/>
    </source>
</evidence>
<dbReference type="Pfam" id="PF08666">
    <property type="entry name" value="SAF"/>
    <property type="match status" value="1"/>
</dbReference>
<feature type="compositionally biased region" description="Basic and acidic residues" evidence="1">
    <location>
        <begin position="112"/>
        <end position="122"/>
    </location>
</feature>
<evidence type="ECO:0000313" key="4">
    <source>
        <dbReference type="EMBL" id="NOK33979.1"/>
    </source>
</evidence>
<keyword evidence="5" id="KW-1185">Reference proteome</keyword>
<dbReference type="RefSeq" id="WP_171434862.1">
    <property type="nucleotide sequence ID" value="NZ_JABFJV010000053.1"/>
</dbReference>
<dbReference type="CDD" id="cd11614">
    <property type="entry name" value="SAF_CpaB_FlgA_like"/>
    <property type="match status" value="1"/>
</dbReference>
<sequence length="143" mass="15354">MKFIEGFFVGAGIGVPVFVVLAGVLAYAKVKHDEDQARAGWDLVRVLVVSKDLRPGDILDSQSLAIRSVPTRLATASVLRPESAKHVFTHTVAVPLKAGDPLLTTALPPTDECDKQLRERSAPSRTDASVEAIRERLSGAQTP</sequence>
<evidence type="ECO:0000256" key="1">
    <source>
        <dbReference type="SAM" id="MobiDB-lite"/>
    </source>
</evidence>
<comment type="caution">
    <text evidence="4">The sequence shown here is derived from an EMBL/GenBank/DDBJ whole genome shotgun (WGS) entry which is preliminary data.</text>
</comment>
<feature type="domain" description="SAF" evidence="3">
    <location>
        <begin position="44"/>
        <end position="108"/>
    </location>
</feature>
<reference evidence="4 5" key="1">
    <citation type="submission" date="2020-05" db="EMBL/GenBank/DDBJ databases">
        <authorList>
            <person name="Whitworth D."/>
        </authorList>
    </citation>
    <scope>NUCLEOTIDE SEQUENCE [LARGE SCALE GENOMIC DNA]</scope>
    <source>
        <strain evidence="4 5">AB043B</strain>
    </source>
</reference>
<keyword evidence="2" id="KW-0472">Membrane</keyword>
<keyword evidence="2" id="KW-0812">Transmembrane</keyword>
<keyword evidence="2" id="KW-1133">Transmembrane helix</keyword>
<name>A0A7Y4KJQ3_9BACT</name>
<organism evidence="4 5">
    <name type="scientific">Corallococcus exercitus</name>
    <dbReference type="NCBI Taxonomy" id="2316736"/>
    <lineage>
        <taxon>Bacteria</taxon>
        <taxon>Pseudomonadati</taxon>
        <taxon>Myxococcota</taxon>
        <taxon>Myxococcia</taxon>
        <taxon>Myxococcales</taxon>
        <taxon>Cystobacterineae</taxon>
        <taxon>Myxococcaceae</taxon>
        <taxon>Corallococcus</taxon>
    </lineage>
</organism>
<gene>
    <name evidence="4" type="ORF">HMI49_12295</name>
</gene>
<protein>
    <recommendedName>
        <fullName evidence="3">SAF domain-containing protein</fullName>
    </recommendedName>
</protein>
<dbReference type="InterPro" id="IPR013974">
    <property type="entry name" value="SAF"/>
</dbReference>
<evidence type="ECO:0000256" key="2">
    <source>
        <dbReference type="SAM" id="Phobius"/>
    </source>
</evidence>
<dbReference type="SMART" id="SM00858">
    <property type="entry name" value="SAF"/>
    <property type="match status" value="1"/>
</dbReference>
<proteinExistence type="predicted"/>
<evidence type="ECO:0000313" key="5">
    <source>
        <dbReference type="Proteomes" id="UP000563426"/>
    </source>
</evidence>
<dbReference type="EMBL" id="JABFJV010000053">
    <property type="protein sequence ID" value="NOK33979.1"/>
    <property type="molecule type" value="Genomic_DNA"/>
</dbReference>
<dbReference type="AlphaFoldDB" id="A0A7Y4KJQ3"/>